<dbReference type="InterPro" id="IPR026042">
    <property type="entry name" value="YjbJ"/>
</dbReference>
<evidence type="ECO:0000256" key="1">
    <source>
        <dbReference type="ARBA" id="ARBA00009129"/>
    </source>
</evidence>
<feature type="domain" description="CsbD-like" evidence="2">
    <location>
        <begin position="8"/>
        <end position="57"/>
    </location>
</feature>
<evidence type="ECO:0000313" key="3">
    <source>
        <dbReference type="EMBL" id="QDU69384.1"/>
    </source>
</evidence>
<proteinExistence type="inferred from homology"/>
<dbReference type="AlphaFoldDB" id="A0A518BQY7"/>
<keyword evidence="4" id="KW-1185">Reference proteome</keyword>
<dbReference type="PIRSF" id="PIRSF039008">
    <property type="entry name" value="YjbJ"/>
    <property type="match status" value="1"/>
</dbReference>
<dbReference type="Proteomes" id="UP000316921">
    <property type="component" value="Chromosome"/>
</dbReference>
<dbReference type="PANTHER" id="PTHR34977">
    <property type="entry name" value="UPF0337 PROTEIN YJBJ"/>
    <property type="match status" value="1"/>
</dbReference>
<sequence>MANQPWLKGKWNEYKGKAKEQWGDLTNDDLDKIEGRRDQLVGAIQQRYGRQREEAEKELSSWEKRHGLR</sequence>
<dbReference type="InterPro" id="IPR050423">
    <property type="entry name" value="UPF0337_stress_rsp"/>
</dbReference>
<dbReference type="RefSeq" id="WP_145069230.1">
    <property type="nucleotide sequence ID" value="NZ_CP036287.1"/>
</dbReference>
<dbReference type="InterPro" id="IPR008462">
    <property type="entry name" value="CsbD"/>
</dbReference>
<evidence type="ECO:0000259" key="2">
    <source>
        <dbReference type="Pfam" id="PF05532"/>
    </source>
</evidence>
<gene>
    <name evidence="3" type="ORF">Pla133_45030</name>
</gene>
<dbReference type="KEGG" id="pbap:Pla133_45030"/>
<dbReference type="Pfam" id="PF05532">
    <property type="entry name" value="CsbD"/>
    <property type="match status" value="1"/>
</dbReference>
<dbReference type="Gene3D" id="1.10.1470.10">
    <property type="entry name" value="YjbJ"/>
    <property type="match status" value="1"/>
</dbReference>
<reference evidence="3 4" key="1">
    <citation type="submission" date="2019-02" db="EMBL/GenBank/DDBJ databases">
        <title>Deep-cultivation of Planctomycetes and their phenomic and genomic characterization uncovers novel biology.</title>
        <authorList>
            <person name="Wiegand S."/>
            <person name="Jogler M."/>
            <person name="Boedeker C."/>
            <person name="Pinto D."/>
            <person name="Vollmers J."/>
            <person name="Rivas-Marin E."/>
            <person name="Kohn T."/>
            <person name="Peeters S.H."/>
            <person name="Heuer A."/>
            <person name="Rast P."/>
            <person name="Oberbeckmann S."/>
            <person name="Bunk B."/>
            <person name="Jeske O."/>
            <person name="Meyerdierks A."/>
            <person name="Storesund J.E."/>
            <person name="Kallscheuer N."/>
            <person name="Luecker S."/>
            <person name="Lage O.M."/>
            <person name="Pohl T."/>
            <person name="Merkel B.J."/>
            <person name="Hornburger P."/>
            <person name="Mueller R.-W."/>
            <person name="Bruemmer F."/>
            <person name="Labrenz M."/>
            <person name="Spormann A.M."/>
            <person name="Op den Camp H."/>
            <person name="Overmann J."/>
            <person name="Amann R."/>
            <person name="Jetten M.S.M."/>
            <person name="Mascher T."/>
            <person name="Medema M.H."/>
            <person name="Devos D.P."/>
            <person name="Kaster A.-K."/>
            <person name="Ovreas L."/>
            <person name="Rohde M."/>
            <person name="Galperin M.Y."/>
            <person name="Jogler C."/>
        </authorList>
    </citation>
    <scope>NUCLEOTIDE SEQUENCE [LARGE SCALE GENOMIC DNA]</scope>
    <source>
        <strain evidence="3 4">Pla133</strain>
    </source>
</reference>
<dbReference type="InterPro" id="IPR036629">
    <property type="entry name" value="YjbJ_sf"/>
</dbReference>
<evidence type="ECO:0000313" key="4">
    <source>
        <dbReference type="Proteomes" id="UP000316921"/>
    </source>
</evidence>
<dbReference type="EMBL" id="CP036287">
    <property type="protein sequence ID" value="QDU69384.1"/>
    <property type="molecule type" value="Genomic_DNA"/>
</dbReference>
<protein>
    <recommendedName>
        <fullName evidence="2">CsbD-like domain-containing protein</fullName>
    </recommendedName>
</protein>
<dbReference type="PANTHER" id="PTHR34977:SF1">
    <property type="entry name" value="UPF0337 PROTEIN YJBJ"/>
    <property type="match status" value="1"/>
</dbReference>
<organism evidence="3 4">
    <name type="scientific">Engelhardtia mirabilis</name>
    <dbReference type="NCBI Taxonomy" id="2528011"/>
    <lineage>
        <taxon>Bacteria</taxon>
        <taxon>Pseudomonadati</taxon>
        <taxon>Planctomycetota</taxon>
        <taxon>Planctomycetia</taxon>
        <taxon>Planctomycetia incertae sedis</taxon>
        <taxon>Engelhardtia</taxon>
    </lineage>
</organism>
<dbReference type="SUPFAM" id="SSF69047">
    <property type="entry name" value="Hypothetical protein YjbJ"/>
    <property type="match status" value="1"/>
</dbReference>
<name>A0A518BQY7_9BACT</name>
<accession>A0A518BQY7</accession>
<comment type="similarity">
    <text evidence="1">Belongs to the UPF0337 (CsbD) family.</text>
</comment>